<proteinExistence type="predicted"/>
<dbReference type="InterPro" id="IPR052016">
    <property type="entry name" value="Bact_Sigma-Reg"/>
</dbReference>
<dbReference type="EMBL" id="FQYW01000012">
    <property type="protein sequence ID" value="SHI76766.1"/>
    <property type="molecule type" value="Genomic_DNA"/>
</dbReference>
<dbReference type="Proteomes" id="UP000191240">
    <property type="component" value="Unassembled WGS sequence"/>
</dbReference>
<dbReference type="InterPro" id="IPR003660">
    <property type="entry name" value="HAMP_dom"/>
</dbReference>
<dbReference type="AlphaFoldDB" id="A0A1M6DU32"/>
<dbReference type="GO" id="GO:0007165">
    <property type="term" value="P:signal transduction"/>
    <property type="evidence" value="ECO:0007669"/>
    <property type="project" value="InterPro"/>
</dbReference>
<sequence length="735" mass="81943">MNEKIYSLWFLKKGSIRNRVFRLILLGSMTILVVMGLLVAYGLYTMDSVFMTQSDQLTVTSAGYIENVTSQQITGRLTDVAQTRALAIETELSGITNDTNYLAYGVESVIKNPEYFAERSLPDPRFQKIRPGEVYIHRGAKLQASGVSPSLRHEIGIMSNALSYIAPMAKQYNQFESSIFIGSKNGYIIAADNAPGKEYINMTEEFLTTYEPTERGWYKNTKERGTITFNDIYVGADGYPSFTCSAPYEDNDGFAGVVAIACSVKSISDILDNSLMGKSGISFVLSDKGKIMLSTNHEGLMNDVDGKDLQKDSSDSLGDAVEKMMSGASGWQIVEMDGQNYFLAYAPMKKLKWSFGTIIAINEVMTPVQTARQHIVDQVGSFKDMMNSQMVKFALVAIISIWSALVMLFNITSWLTNRFVEPIKELTDGVREIAAGNLEKKIAIPTRDELETLANAFNNMTDKLQNYMSNLTRVTMEKEHIATELAVATNIQESMLPHTFPFAPEHTEFDIYATMQAAKEVGGDFYDFYMVDDEHLLVTIADVSGKGVPAALFMVIAKTMLKNSVLSMEGERDLAAIMARTNDQLCQNNDAMMFVTAFMGILNLTTGKFNYINAGHNPPVLYKANENRFDFMPVARNFVMGGMDNIEYKSQELTLCKGDRLVLYTDGVTEALNYSKELFGEERLLDTLNKTTKSENSAQKLLLKLEQVLKNYVGHAEQSDDITMLALVYNGHEMA</sequence>
<dbReference type="Gene3D" id="3.30.450.20">
    <property type="entry name" value="PAS domain"/>
    <property type="match status" value="1"/>
</dbReference>
<comment type="subcellular location">
    <subcellularLocation>
        <location evidence="1">Cell membrane</location>
        <topology evidence="1">Multi-pass membrane protein</topology>
    </subcellularLocation>
</comment>
<reference evidence="10 11" key="1">
    <citation type="submission" date="2016-11" db="EMBL/GenBank/DDBJ databases">
        <authorList>
            <person name="Jaros S."/>
            <person name="Januszkiewicz K."/>
            <person name="Wedrychowicz H."/>
        </authorList>
    </citation>
    <scope>NUCLEOTIDE SEQUENCE [LARGE SCALE GENOMIC DNA]</scope>
    <source>
        <strain evidence="10 11">DSM 3074</strain>
    </source>
</reference>
<feature type="domain" description="HAMP" evidence="8">
    <location>
        <begin position="417"/>
        <end position="469"/>
    </location>
</feature>
<dbReference type="OrthoDB" id="311592at2"/>
<evidence type="ECO:0000256" key="5">
    <source>
        <dbReference type="ARBA" id="ARBA00022989"/>
    </source>
</evidence>
<dbReference type="CDD" id="cd06225">
    <property type="entry name" value="HAMP"/>
    <property type="match status" value="1"/>
</dbReference>
<evidence type="ECO:0000256" key="7">
    <source>
        <dbReference type="SAM" id="Phobius"/>
    </source>
</evidence>
<dbReference type="InterPro" id="IPR036457">
    <property type="entry name" value="PPM-type-like_dom_sf"/>
</dbReference>
<dbReference type="PANTHER" id="PTHR43156">
    <property type="entry name" value="STAGE II SPORULATION PROTEIN E-RELATED"/>
    <property type="match status" value="1"/>
</dbReference>
<dbReference type="SUPFAM" id="SSF158472">
    <property type="entry name" value="HAMP domain-like"/>
    <property type="match status" value="1"/>
</dbReference>
<keyword evidence="3 7" id="KW-0812">Transmembrane</keyword>
<dbReference type="SUPFAM" id="SSF81606">
    <property type="entry name" value="PP2C-like"/>
    <property type="match status" value="1"/>
</dbReference>
<dbReference type="Gene3D" id="3.60.40.10">
    <property type="entry name" value="PPM-type phosphatase domain"/>
    <property type="match status" value="1"/>
</dbReference>
<dbReference type="InterPro" id="IPR001932">
    <property type="entry name" value="PPM-type_phosphatase-like_dom"/>
</dbReference>
<dbReference type="RefSeq" id="WP_080325870.1">
    <property type="nucleotide sequence ID" value="NZ_FQYW01000012.1"/>
</dbReference>
<keyword evidence="2" id="KW-1003">Cell membrane</keyword>
<dbReference type="Pfam" id="PF07228">
    <property type="entry name" value="SpoIIE"/>
    <property type="match status" value="1"/>
</dbReference>
<gene>
    <name evidence="10" type="ORF">SAMN02745671_01620</name>
</gene>
<dbReference type="GO" id="GO:0005886">
    <property type="term" value="C:plasma membrane"/>
    <property type="evidence" value="ECO:0007669"/>
    <property type="project" value="UniProtKB-SubCell"/>
</dbReference>
<evidence type="ECO:0000259" key="9">
    <source>
        <dbReference type="PROSITE" id="PS51746"/>
    </source>
</evidence>
<evidence type="ECO:0000256" key="3">
    <source>
        <dbReference type="ARBA" id="ARBA00022692"/>
    </source>
</evidence>
<evidence type="ECO:0000313" key="11">
    <source>
        <dbReference type="Proteomes" id="UP000191240"/>
    </source>
</evidence>
<feature type="transmembrane region" description="Helical" evidence="7">
    <location>
        <begin position="393"/>
        <end position="415"/>
    </location>
</feature>
<accession>A0A1M6DU32</accession>
<dbReference type="SMART" id="SM00304">
    <property type="entry name" value="HAMP"/>
    <property type="match status" value="1"/>
</dbReference>
<feature type="transmembrane region" description="Helical" evidence="7">
    <location>
        <begin position="20"/>
        <end position="44"/>
    </location>
</feature>
<dbReference type="Pfam" id="PF02743">
    <property type="entry name" value="dCache_1"/>
    <property type="match status" value="1"/>
</dbReference>
<evidence type="ECO:0000256" key="6">
    <source>
        <dbReference type="ARBA" id="ARBA00023136"/>
    </source>
</evidence>
<keyword evidence="4" id="KW-0378">Hydrolase</keyword>
<name>A0A1M6DU32_9FIRM</name>
<dbReference type="PANTHER" id="PTHR43156:SF2">
    <property type="entry name" value="STAGE II SPORULATION PROTEIN E"/>
    <property type="match status" value="1"/>
</dbReference>
<evidence type="ECO:0000256" key="4">
    <source>
        <dbReference type="ARBA" id="ARBA00022801"/>
    </source>
</evidence>
<dbReference type="InterPro" id="IPR033479">
    <property type="entry name" value="dCache_1"/>
</dbReference>
<dbReference type="Pfam" id="PF00672">
    <property type="entry name" value="HAMP"/>
    <property type="match status" value="1"/>
</dbReference>
<evidence type="ECO:0000256" key="2">
    <source>
        <dbReference type="ARBA" id="ARBA00022475"/>
    </source>
</evidence>
<keyword evidence="5 7" id="KW-1133">Transmembrane helix</keyword>
<dbReference type="SMART" id="SM00331">
    <property type="entry name" value="PP2C_SIG"/>
    <property type="match status" value="1"/>
</dbReference>
<evidence type="ECO:0000259" key="8">
    <source>
        <dbReference type="PROSITE" id="PS50885"/>
    </source>
</evidence>
<dbReference type="PROSITE" id="PS50885">
    <property type="entry name" value="HAMP"/>
    <property type="match status" value="1"/>
</dbReference>
<feature type="domain" description="PPM-type phosphatase" evidence="9">
    <location>
        <begin position="509"/>
        <end position="729"/>
    </location>
</feature>
<evidence type="ECO:0000256" key="1">
    <source>
        <dbReference type="ARBA" id="ARBA00004651"/>
    </source>
</evidence>
<dbReference type="PROSITE" id="PS51746">
    <property type="entry name" value="PPM_2"/>
    <property type="match status" value="1"/>
</dbReference>
<protein>
    <submittedName>
        <fullName evidence="10">Sigma-B regulation protein RsbU (Phosphoserine phosphatase)</fullName>
    </submittedName>
</protein>
<evidence type="ECO:0000313" key="10">
    <source>
        <dbReference type="EMBL" id="SHI76766.1"/>
    </source>
</evidence>
<dbReference type="Gene3D" id="6.10.340.10">
    <property type="match status" value="1"/>
</dbReference>
<dbReference type="GO" id="GO:0016791">
    <property type="term" value="F:phosphatase activity"/>
    <property type="evidence" value="ECO:0007669"/>
    <property type="project" value="TreeGrafter"/>
</dbReference>
<dbReference type="CDD" id="cd12912">
    <property type="entry name" value="PDC2_MCP_like"/>
    <property type="match status" value="1"/>
</dbReference>
<keyword evidence="6 7" id="KW-0472">Membrane</keyword>
<organism evidence="10 11">
    <name type="scientific">Anaerovibrio lipolyticus DSM 3074</name>
    <dbReference type="NCBI Taxonomy" id="1120997"/>
    <lineage>
        <taxon>Bacteria</taxon>
        <taxon>Bacillati</taxon>
        <taxon>Bacillota</taxon>
        <taxon>Negativicutes</taxon>
        <taxon>Selenomonadales</taxon>
        <taxon>Selenomonadaceae</taxon>
        <taxon>Anaerovibrio</taxon>
    </lineage>
</organism>